<feature type="binding site" evidence="5">
    <location>
        <position position="142"/>
    </location>
    <ligand>
        <name>substrate</name>
    </ligand>
</feature>
<gene>
    <name evidence="9" type="ORF">CAP_8796</name>
</gene>
<reference evidence="9 10" key="1">
    <citation type="submission" date="2013-05" db="EMBL/GenBank/DDBJ databases">
        <title>Genome assembly of Chondromyces apiculatus DSM 436.</title>
        <authorList>
            <person name="Sharma G."/>
            <person name="Khatri I."/>
            <person name="Kaur C."/>
            <person name="Mayilraj S."/>
            <person name="Subramanian S."/>
        </authorList>
    </citation>
    <scope>NUCLEOTIDE SEQUENCE [LARGE SCALE GENOMIC DNA]</scope>
    <source>
        <strain evidence="9 10">DSM 436</strain>
    </source>
</reference>
<comment type="caution">
    <text evidence="9">The sequence shown here is derived from an EMBL/GenBank/DDBJ whole genome shotgun (WGS) entry which is preliminary data.</text>
</comment>
<dbReference type="PANTHER" id="PTHR32092:SF5">
    <property type="entry name" value="6-PHOSPHO-BETA-GLUCOSIDASE"/>
    <property type="match status" value="1"/>
</dbReference>
<proteinExistence type="inferred from homology"/>
<keyword evidence="2 6" id="KW-0479">Metal-binding</keyword>
<feature type="binding site" evidence="6">
    <location>
        <position position="162"/>
    </location>
    <ligand>
        <name>Mn(2+)</name>
        <dbReference type="ChEBI" id="CHEBI:29035"/>
    </ligand>
</feature>
<evidence type="ECO:0000256" key="1">
    <source>
        <dbReference type="ARBA" id="ARBA00010141"/>
    </source>
</evidence>
<comment type="similarity">
    <text evidence="1">Belongs to the glycosyl hydrolase 4 family.</text>
</comment>
<dbReference type="RefSeq" id="WP_052376713.1">
    <property type="nucleotide sequence ID" value="NZ_ASRX01000092.1"/>
</dbReference>
<evidence type="ECO:0000256" key="7">
    <source>
        <dbReference type="PIRSR" id="PIRSR601088-4"/>
    </source>
</evidence>
<evidence type="ECO:0000313" key="10">
    <source>
        <dbReference type="Proteomes" id="UP000019678"/>
    </source>
</evidence>
<dbReference type="SUPFAM" id="SSF51735">
    <property type="entry name" value="NAD(P)-binding Rossmann-fold domains"/>
    <property type="match status" value="1"/>
</dbReference>
<protein>
    <recommendedName>
        <fullName evidence="11">6-phospho-beta-glucosidase</fullName>
    </recommendedName>
</protein>
<dbReference type="PRINTS" id="PR00732">
    <property type="entry name" value="GLHYDRLASE4"/>
</dbReference>
<dbReference type="Pfam" id="PF02056">
    <property type="entry name" value="Glyco_hydro_4"/>
    <property type="match status" value="1"/>
</dbReference>
<dbReference type="GO" id="GO:0004553">
    <property type="term" value="F:hydrolase activity, hydrolyzing O-glycosyl compounds"/>
    <property type="evidence" value="ECO:0007669"/>
    <property type="project" value="InterPro"/>
</dbReference>
<dbReference type="SUPFAM" id="SSF56327">
    <property type="entry name" value="LDH C-terminal domain-like"/>
    <property type="match status" value="1"/>
</dbReference>
<feature type="site" description="Increases basicity of active site Tyr" evidence="7">
    <location>
        <position position="104"/>
    </location>
</feature>
<sequence length="436" mass="45378">MAAKITVLGGSSPFTAGLVEALRSARVPPAALWLHGRDTGALDAMRLHGEARLGPLGWTARSTTALVEALEDADLVVHQVRYGGLEGRAEGERLAQAHGLPADETLGPAALLAAIQATPALIALADTARRTCPGAWIVNLTNPLSIATAVLARAGLRAVGLCELPVATFRHACARLGVDPAQASFRYTGLNHRGFLVELRAGGRDRLADLARALGQGDLDGITAADIEATGALPLKYFRLLRSGAATHATTHAAPPTTHAAPPTTHAAPPTPQAAPPTTQTGRAAYLTWLRGRILDEIQRAPGVAPPSLSGRVMEWYPLAVVPFLEALHAADGRVEVVDLLAADGIVREVQARVLPDRLDPLPEPPLGHPARAARAAPWLQAFAAQERAALDAALAPDRARIEAALLADPLVPGPAVAPLTEALSRAANAAHARPT</sequence>
<evidence type="ECO:0000256" key="8">
    <source>
        <dbReference type="SAM" id="MobiDB-lite"/>
    </source>
</evidence>
<dbReference type="GO" id="GO:0016616">
    <property type="term" value="F:oxidoreductase activity, acting on the CH-OH group of donors, NAD or NADP as acceptor"/>
    <property type="evidence" value="ECO:0007669"/>
    <property type="project" value="InterPro"/>
</dbReference>
<evidence type="ECO:0000256" key="2">
    <source>
        <dbReference type="ARBA" id="ARBA00022723"/>
    </source>
</evidence>
<keyword evidence="10" id="KW-1185">Reference proteome</keyword>
<dbReference type="EMBL" id="ASRX01000092">
    <property type="protein sequence ID" value="EYF01009.1"/>
    <property type="molecule type" value="Genomic_DNA"/>
</dbReference>
<feature type="region of interest" description="Disordered" evidence="8">
    <location>
        <begin position="248"/>
        <end position="279"/>
    </location>
</feature>
<keyword evidence="4 6" id="KW-0464">Manganese</keyword>
<dbReference type="eggNOG" id="COG1486">
    <property type="taxonomic scope" value="Bacteria"/>
</dbReference>
<name>A0A017SVM6_9BACT</name>
<evidence type="ECO:0000313" key="9">
    <source>
        <dbReference type="EMBL" id="EYF01009.1"/>
    </source>
</evidence>
<dbReference type="PANTHER" id="PTHR32092">
    <property type="entry name" value="6-PHOSPHO-BETA-GLUCOSIDASE-RELATED"/>
    <property type="match status" value="1"/>
</dbReference>
<evidence type="ECO:0000256" key="5">
    <source>
        <dbReference type="PIRSR" id="PIRSR601088-2"/>
    </source>
</evidence>
<accession>A0A017SVM6</accession>
<dbReference type="Proteomes" id="UP000019678">
    <property type="component" value="Unassembled WGS sequence"/>
</dbReference>
<dbReference type="STRING" id="1192034.CAP_8796"/>
<feature type="compositionally biased region" description="Low complexity" evidence="8">
    <location>
        <begin position="248"/>
        <end position="268"/>
    </location>
</feature>
<dbReference type="GO" id="GO:0046872">
    <property type="term" value="F:metal ion binding"/>
    <property type="evidence" value="ECO:0007669"/>
    <property type="project" value="UniProtKB-KW"/>
</dbReference>
<dbReference type="Gene3D" id="3.40.50.720">
    <property type="entry name" value="NAD(P)-binding Rossmann-like Domain"/>
    <property type="match status" value="1"/>
</dbReference>
<keyword evidence="6" id="KW-0533">Nickel</keyword>
<keyword evidence="6" id="KW-0170">Cobalt</keyword>
<dbReference type="InterPro" id="IPR036291">
    <property type="entry name" value="NAD(P)-bd_dom_sf"/>
</dbReference>
<evidence type="ECO:0000256" key="4">
    <source>
        <dbReference type="ARBA" id="ARBA00023211"/>
    </source>
</evidence>
<evidence type="ECO:0000256" key="3">
    <source>
        <dbReference type="ARBA" id="ARBA00023027"/>
    </source>
</evidence>
<evidence type="ECO:0008006" key="11">
    <source>
        <dbReference type="Google" id="ProtNLM"/>
    </source>
</evidence>
<dbReference type="Gene3D" id="3.90.110.10">
    <property type="entry name" value="Lactate dehydrogenase/glycoside hydrolase, family 4, C-terminal"/>
    <property type="match status" value="1"/>
</dbReference>
<feature type="binding site" evidence="5">
    <location>
        <position position="88"/>
    </location>
    <ligand>
        <name>substrate</name>
    </ligand>
</feature>
<dbReference type="InterPro" id="IPR015955">
    <property type="entry name" value="Lactate_DH/Glyco_Ohase_4_C"/>
</dbReference>
<dbReference type="InterPro" id="IPR001088">
    <property type="entry name" value="Glyco_hydro_4"/>
</dbReference>
<dbReference type="AlphaFoldDB" id="A0A017SVM6"/>
<feature type="binding site" evidence="6">
    <location>
        <position position="192"/>
    </location>
    <ligand>
        <name>Mn(2+)</name>
        <dbReference type="ChEBI" id="CHEBI:29035"/>
    </ligand>
</feature>
<keyword evidence="6" id="KW-0408">Iron</keyword>
<evidence type="ECO:0000256" key="6">
    <source>
        <dbReference type="PIRSR" id="PIRSR601088-3"/>
    </source>
</evidence>
<keyword evidence="3" id="KW-0520">NAD</keyword>
<dbReference type="GO" id="GO:0005975">
    <property type="term" value="P:carbohydrate metabolic process"/>
    <property type="evidence" value="ECO:0007669"/>
    <property type="project" value="InterPro"/>
</dbReference>
<organism evidence="9 10">
    <name type="scientific">Chondromyces apiculatus DSM 436</name>
    <dbReference type="NCBI Taxonomy" id="1192034"/>
    <lineage>
        <taxon>Bacteria</taxon>
        <taxon>Pseudomonadati</taxon>
        <taxon>Myxococcota</taxon>
        <taxon>Polyangia</taxon>
        <taxon>Polyangiales</taxon>
        <taxon>Polyangiaceae</taxon>
        <taxon>Chondromyces</taxon>
    </lineage>
</organism>